<accession>A0A816X4L5</accession>
<dbReference type="Pfam" id="PF23598">
    <property type="entry name" value="LRR_14"/>
    <property type="match status" value="2"/>
</dbReference>
<dbReference type="GO" id="GO:0043531">
    <property type="term" value="F:ADP binding"/>
    <property type="evidence" value="ECO:0007669"/>
    <property type="project" value="InterPro"/>
</dbReference>
<dbReference type="Proteomes" id="UP001295469">
    <property type="component" value="Chromosome A02"/>
</dbReference>
<dbReference type="GO" id="GO:0051707">
    <property type="term" value="P:response to other organism"/>
    <property type="evidence" value="ECO:0007669"/>
    <property type="project" value="UniProtKB-ARBA"/>
</dbReference>
<dbReference type="InterPro" id="IPR032675">
    <property type="entry name" value="LRR_dom_sf"/>
</dbReference>
<evidence type="ECO:0000256" key="5">
    <source>
        <dbReference type="SAM" id="MobiDB-lite"/>
    </source>
</evidence>
<dbReference type="InterPro" id="IPR038005">
    <property type="entry name" value="RX-like_CC"/>
</dbReference>
<evidence type="ECO:0000256" key="2">
    <source>
        <dbReference type="ARBA" id="ARBA00022737"/>
    </source>
</evidence>
<protein>
    <submittedName>
        <fullName evidence="10">(rape) hypothetical protein</fullName>
    </submittedName>
</protein>
<dbReference type="Gene3D" id="3.40.50.300">
    <property type="entry name" value="P-loop containing nucleotide triphosphate hydrolases"/>
    <property type="match status" value="1"/>
</dbReference>
<feature type="domain" description="Disease resistance R13L4/SHOC-2-like LRR" evidence="9">
    <location>
        <begin position="1414"/>
        <end position="1732"/>
    </location>
</feature>
<evidence type="ECO:0000259" key="6">
    <source>
        <dbReference type="Pfam" id="PF00931"/>
    </source>
</evidence>
<feature type="domain" description="Disease resistance N-terminal" evidence="7">
    <location>
        <begin position="888"/>
        <end position="968"/>
    </location>
</feature>
<dbReference type="FunFam" id="3.40.50.300:FF:001091">
    <property type="entry name" value="Probable disease resistance protein At1g61300"/>
    <property type="match status" value="1"/>
</dbReference>
<dbReference type="InterPro" id="IPR041118">
    <property type="entry name" value="Rx_N"/>
</dbReference>
<evidence type="ECO:0000256" key="1">
    <source>
        <dbReference type="ARBA" id="ARBA00022614"/>
    </source>
</evidence>
<dbReference type="InterPro" id="IPR027417">
    <property type="entry name" value="P-loop_NTPase"/>
</dbReference>
<feature type="domain" description="NB-ARC" evidence="6">
    <location>
        <begin position="1043"/>
        <end position="1213"/>
    </location>
</feature>
<dbReference type="Pfam" id="PF18052">
    <property type="entry name" value="Rx_N"/>
    <property type="match status" value="1"/>
</dbReference>
<dbReference type="PANTHER" id="PTHR23155:SF1185">
    <property type="entry name" value="DISEASE RESISTANCE RPP8-LIKE PROTEIN 3-RELATED"/>
    <property type="match status" value="1"/>
</dbReference>
<dbReference type="InterPro" id="IPR003591">
    <property type="entry name" value="Leu-rich_rpt_typical-subtyp"/>
</dbReference>
<dbReference type="EMBL" id="HG994356">
    <property type="protein sequence ID" value="CAF2142698.1"/>
    <property type="molecule type" value="Genomic_DNA"/>
</dbReference>
<dbReference type="FunFam" id="1.10.8.430:FF:000003">
    <property type="entry name" value="Probable disease resistance protein At5g66910"/>
    <property type="match status" value="2"/>
</dbReference>
<dbReference type="Gene3D" id="1.10.10.10">
    <property type="entry name" value="Winged helix-like DNA-binding domain superfamily/Winged helix DNA-binding domain"/>
    <property type="match status" value="2"/>
</dbReference>
<dbReference type="FunFam" id="1.10.10.10:FF:000322">
    <property type="entry name" value="Probable disease resistance protein At1g63360"/>
    <property type="match status" value="2"/>
</dbReference>
<feature type="region of interest" description="Disordered" evidence="5">
    <location>
        <begin position="649"/>
        <end position="669"/>
    </location>
</feature>
<dbReference type="Gene3D" id="1.10.8.430">
    <property type="entry name" value="Helical domain of apoptotic protease-activating factors"/>
    <property type="match status" value="2"/>
</dbReference>
<keyword evidence="1" id="KW-0433">Leucine-rich repeat</keyword>
<dbReference type="InterPro" id="IPR044974">
    <property type="entry name" value="Disease_R_plants"/>
</dbReference>
<dbReference type="InterPro" id="IPR042197">
    <property type="entry name" value="Apaf_helical"/>
</dbReference>
<organism evidence="10">
    <name type="scientific">Brassica napus</name>
    <name type="common">Rape</name>
    <dbReference type="NCBI Taxonomy" id="3708"/>
    <lineage>
        <taxon>Eukaryota</taxon>
        <taxon>Viridiplantae</taxon>
        <taxon>Streptophyta</taxon>
        <taxon>Embryophyta</taxon>
        <taxon>Tracheophyta</taxon>
        <taxon>Spermatophyta</taxon>
        <taxon>Magnoliopsida</taxon>
        <taxon>eudicotyledons</taxon>
        <taxon>Gunneridae</taxon>
        <taxon>Pentapetalae</taxon>
        <taxon>rosids</taxon>
        <taxon>malvids</taxon>
        <taxon>Brassicales</taxon>
        <taxon>Brassicaceae</taxon>
        <taxon>Brassiceae</taxon>
        <taxon>Brassica</taxon>
    </lineage>
</organism>
<keyword evidence="4" id="KW-0611">Plant defense</keyword>
<feature type="domain" description="Disease resistance protein winged helix" evidence="8">
    <location>
        <begin position="1305"/>
        <end position="1376"/>
    </location>
</feature>
<dbReference type="PANTHER" id="PTHR23155">
    <property type="entry name" value="DISEASE RESISTANCE PROTEIN RP"/>
    <property type="match status" value="1"/>
</dbReference>
<evidence type="ECO:0000259" key="7">
    <source>
        <dbReference type="Pfam" id="PF18052"/>
    </source>
</evidence>
<dbReference type="SMART" id="SM00369">
    <property type="entry name" value="LRR_TYP"/>
    <property type="match status" value="4"/>
</dbReference>
<gene>
    <name evidence="10" type="ORF">DARMORV10_A02P31050.1</name>
</gene>
<name>A0A816X4L5_BRANA</name>
<keyword evidence="3" id="KW-0547">Nucleotide-binding</keyword>
<dbReference type="InterPro" id="IPR002182">
    <property type="entry name" value="NB-ARC"/>
</dbReference>
<evidence type="ECO:0000256" key="4">
    <source>
        <dbReference type="ARBA" id="ARBA00022821"/>
    </source>
</evidence>
<dbReference type="Gene3D" id="3.80.10.10">
    <property type="entry name" value="Ribonuclease Inhibitor"/>
    <property type="match status" value="3"/>
</dbReference>
<sequence>MGTLNAMIYELLKRVSKEKDRGIETLAEVEEWISMAEETESKASSLLDESISGCHDLSMYDDISKISQSTLHYSETVCTTLKEVKALRSKGVFKVIVERAPLSYVKKMLPLHPIDSGEMLAEEAWDFFQEIIGETTLKSHPDIPQLARIVCRKCRGLPIALSLIGETMSRKRTVQEWHQAISVLVSSTPEVSGTEDELLYILKFAYDNLPGENIKSCFLYCALFPKSCDINKQDLVDCWIAEGVIEDEDREIAEIQGYEMMADLVMMRLLIDDESEHEVKMHDMVRGMALWIATDCGRQKENFVVVSGEDRHQMPEVNDWSNVRRMSVTSTQVDKISDSHDCPKLTTLFLQENNLKWVSGDFFRWMTSLVVLNLSRNKELSELPEEVSSLVSLRLLNLSWTWIKRLPLGLTELKRLMHLDLDDTPRLLEVDVIGYLLNLQVLRLFRSVPMDRSLLENIQLLENLKELNLTVREVDVLERLQSIHKLASCIRHLHLKGITIKDGGTLLLNSMLSLRELNIGMCDIPEITVDWRSTIQRETIHFGNIQKIPYLQNIRTVALSWCKGLKDLTWLLLAPNLGDLRLLECQQIEHIINKEKPTGDMSEEPFQNLTRLSLESLPQLESIYWTPLPFPVLKDLCIRGCPKLRRRPFSNKGNQVRSDVGQKGVEREDEAMKQHLSNFDDRDFLKMDEDQNMEGLASESHPNKNIALVDTSERGKFSTNANSMTDFDDRSGYVEAETYASAEARLLRKLGSGDIPTVAEDQKMGGLVSELHPNENVALVETSERGKSTIANSITNFDDRDFPTLAEDQKMDGLASESHPVEDIVLVETLESEKGTIPNSITEENVFQSGKHATLEHTQSYPVLAPDGMIHNMTDTPAGGTIMAGELVSFGIQKLWELLRQESERFQGASDEIDMVKSDLLYLRGFLADANAKKHTREVKSCIEEIKEIFFDAEDIIETYLLEENPPKTGVFKRLFRGRAGRKFALDMNSLSKRISKIISVMQAFGVHQVITEGKDSQPLLQRQKRMRQKFAGEYKPNFVGLEENVEKLVSLLVEEDNIQVVSITGMGGLGKTTLARQTFNHDMVKHKFDRFAWVGISQACNRKIVWQMILRSLLAKKDEDSILHMTESELQEQIFLLLEASKSLIVIDDIWKEEDWKRISQILPNTKGWKVLLTSRNENVAGDTRHINFNLELLTTDDSWTLLQTIAFPRKDAFGEAYEEMEKMGKHMIKYCGGLPLAVRILGGLLAKKYKLHEWEMICENVERHLMGRTDFNDDNNILRFHVMSLSFEELSSYLKQCFLYLAIFPEDHRISVGKLSYYWAAEGFTGTYYDEETIRDVGDSYIEELARRNMVTFERDSTGLRFETCSMHDIMREMCLTKAKEENFLQTDVTRRFVCQNTTTLDVERDINNPKLRSLLVILNSEGDFCRLSGLRFTRLQLLRVLDLDKAKFEGGKLPSDIGKLIHLRYLSLESAEVSHLPSSLRNLMLLIYLNIDVADIDIHVPNVLMEMRELRYLALPKFMHEKTKLELGNLVNLETLENFSTKNSRLEDLRCMIRLRTLSIKVTGETSSETLSLSISGLRHLENLVIHDRLSWIKEGIVLHCDDLIKLELFMYRPVRLEKQRFPSHITYISLTECRFEHDPMPLLETLQHLRKVKLLDRSHCARRMVCSGSGFPQLRELELVLLEQLEEWIIEEGSMPLLHSLDITDCNKLKEIPEGLRIIPSLKNLTCYSMGKEWEGRLSEGGEEYYKVQHIPSVKFYGA</sequence>
<dbReference type="Gene3D" id="1.20.5.4130">
    <property type="match status" value="1"/>
</dbReference>
<dbReference type="PRINTS" id="PR00364">
    <property type="entry name" value="DISEASERSIST"/>
</dbReference>
<dbReference type="InterPro" id="IPR036388">
    <property type="entry name" value="WH-like_DNA-bd_sf"/>
</dbReference>
<proteinExistence type="predicted"/>
<feature type="domain" description="Disease resistance protein winged helix" evidence="8">
    <location>
        <begin position="223"/>
        <end position="289"/>
    </location>
</feature>
<evidence type="ECO:0000256" key="3">
    <source>
        <dbReference type="ARBA" id="ARBA00022741"/>
    </source>
</evidence>
<dbReference type="SUPFAM" id="SSF52058">
    <property type="entry name" value="L domain-like"/>
    <property type="match status" value="2"/>
</dbReference>
<dbReference type="InterPro" id="IPR055414">
    <property type="entry name" value="LRR_R13L4/SHOC2-like"/>
</dbReference>
<dbReference type="CDD" id="cd14798">
    <property type="entry name" value="RX-CC_like"/>
    <property type="match status" value="1"/>
</dbReference>
<dbReference type="Pfam" id="PF23559">
    <property type="entry name" value="WHD_DRP"/>
    <property type="match status" value="2"/>
</dbReference>
<keyword evidence="2" id="KW-0677">Repeat</keyword>
<evidence type="ECO:0000259" key="9">
    <source>
        <dbReference type="Pfam" id="PF23598"/>
    </source>
</evidence>
<dbReference type="InterPro" id="IPR058922">
    <property type="entry name" value="WHD_DRP"/>
</dbReference>
<evidence type="ECO:0000313" key="10">
    <source>
        <dbReference type="EMBL" id="CAF2142698.1"/>
    </source>
</evidence>
<reference evidence="10" key="1">
    <citation type="submission" date="2021-01" db="EMBL/GenBank/DDBJ databases">
        <authorList>
            <consortium name="Genoscope - CEA"/>
            <person name="William W."/>
        </authorList>
    </citation>
    <scope>NUCLEOTIDE SEQUENCE</scope>
</reference>
<feature type="domain" description="Disease resistance R13L4/SHOC-2-like LRR" evidence="9">
    <location>
        <begin position="323"/>
        <end position="615"/>
    </location>
</feature>
<dbReference type="Pfam" id="PF00931">
    <property type="entry name" value="NB-ARC"/>
    <property type="match status" value="1"/>
</dbReference>
<dbReference type="SUPFAM" id="SSF52540">
    <property type="entry name" value="P-loop containing nucleoside triphosphate hydrolases"/>
    <property type="match status" value="2"/>
</dbReference>
<evidence type="ECO:0000259" key="8">
    <source>
        <dbReference type="Pfam" id="PF23559"/>
    </source>
</evidence>
<dbReference type="GO" id="GO:0006952">
    <property type="term" value="P:defense response"/>
    <property type="evidence" value="ECO:0007669"/>
    <property type="project" value="UniProtKB-KW"/>
</dbReference>